<feature type="transmembrane region" description="Helical" evidence="2">
    <location>
        <begin position="642"/>
        <end position="660"/>
    </location>
</feature>
<proteinExistence type="predicted"/>
<keyword evidence="2" id="KW-0472">Membrane</keyword>
<dbReference type="Proteomes" id="UP001301350">
    <property type="component" value="Unassembled WGS sequence"/>
</dbReference>
<dbReference type="AlphaFoldDB" id="A0AAV9J322"/>
<reference evidence="3 4" key="1">
    <citation type="submission" date="2022-07" db="EMBL/GenBank/DDBJ databases">
        <title>Genome-wide signatures of adaptation to extreme environments.</title>
        <authorList>
            <person name="Cho C.H."/>
            <person name="Yoon H.S."/>
        </authorList>
    </citation>
    <scope>NUCLEOTIDE SEQUENCE [LARGE SCALE GENOMIC DNA]</scope>
    <source>
        <strain evidence="3 4">DBV 063 E5</strain>
    </source>
</reference>
<keyword evidence="4" id="KW-1185">Reference proteome</keyword>
<feature type="region of interest" description="Disordered" evidence="1">
    <location>
        <begin position="169"/>
        <end position="229"/>
    </location>
</feature>
<feature type="transmembrane region" description="Helical" evidence="2">
    <location>
        <begin position="1024"/>
        <end position="1041"/>
    </location>
</feature>
<feature type="compositionally biased region" description="Acidic residues" evidence="1">
    <location>
        <begin position="441"/>
        <end position="450"/>
    </location>
</feature>
<feature type="transmembrane region" description="Helical" evidence="2">
    <location>
        <begin position="1047"/>
        <end position="1065"/>
    </location>
</feature>
<feature type="compositionally biased region" description="Basic and acidic residues" evidence="1">
    <location>
        <begin position="169"/>
        <end position="178"/>
    </location>
</feature>
<feature type="compositionally biased region" description="Low complexity" evidence="1">
    <location>
        <begin position="508"/>
        <end position="518"/>
    </location>
</feature>
<accession>A0AAV9J322</accession>
<feature type="compositionally biased region" description="Polar residues" evidence="1">
    <location>
        <begin position="205"/>
        <end position="216"/>
    </location>
</feature>
<protein>
    <recommendedName>
        <fullName evidence="5">Transmembrane protein</fullName>
    </recommendedName>
</protein>
<evidence type="ECO:0000313" key="3">
    <source>
        <dbReference type="EMBL" id="KAK4538691.1"/>
    </source>
</evidence>
<feature type="transmembrane region" description="Helical" evidence="2">
    <location>
        <begin position="896"/>
        <end position="916"/>
    </location>
</feature>
<feature type="region of interest" description="Disordered" evidence="1">
    <location>
        <begin position="508"/>
        <end position="554"/>
    </location>
</feature>
<keyword evidence="2" id="KW-0812">Transmembrane</keyword>
<organism evidence="3 4">
    <name type="scientific">Cyanidium caldarium</name>
    <name type="common">Red alga</name>
    <dbReference type="NCBI Taxonomy" id="2771"/>
    <lineage>
        <taxon>Eukaryota</taxon>
        <taxon>Rhodophyta</taxon>
        <taxon>Bangiophyceae</taxon>
        <taxon>Cyanidiales</taxon>
        <taxon>Cyanidiaceae</taxon>
        <taxon>Cyanidium</taxon>
    </lineage>
</organism>
<feature type="transmembrane region" description="Helical" evidence="2">
    <location>
        <begin position="951"/>
        <end position="978"/>
    </location>
</feature>
<feature type="region of interest" description="Disordered" evidence="1">
    <location>
        <begin position="476"/>
        <end position="495"/>
    </location>
</feature>
<evidence type="ECO:0000313" key="4">
    <source>
        <dbReference type="Proteomes" id="UP001301350"/>
    </source>
</evidence>
<feature type="transmembrane region" description="Helical" evidence="2">
    <location>
        <begin position="858"/>
        <end position="876"/>
    </location>
</feature>
<evidence type="ECO:0000256" key="1">
    <source>
        <dbReference type="SAM" id="MobiDB-lite"/>
    </source>
</evidence>
<comment type="caution">
    <text evidence="3">The sequence shown here is derived from an EMBL/GenBank/DDBJ whole genome shotgun (WGS) entry which is preliminary data.</text>
</comment>
<feature type="region of interest" description="Disordered" evidence="1">
    <location>
        <begin position="1"/>
        <end position="57"/>
    </location>
</feature>
<evidence type="ECO:0000256" key="2">
    <source>
        <dbReference type="SAM" id="Phobius"/>
    </source>
</evidence>
<feature type="region of interest" description="Disordered" evidence="1">
    <location>
        <begin position="436"/>
        <end position="466"/>
    </location>
</feature>
<dbReference type="EMBL" id="JANCYW010000019">
    <property type="protein sequence ID" value="KAK4538691.1"/>
    <property type="molecule type" value="Genomic_DNA"/>
</dbReference>
<feature type="compositionally biased region" description="Basic and acidic residues" evidence="1">
    <location>
        <begin position="27"/>
        <end position="44"/>
    </location>
</feature>
<evidence type="ECO:0008006" key="5">
    <source>
        <dbReference type="Google" id="ProtNLM"/>
    </source>
</evidence>
<feature type="transmembrane region" description="Helical" evidence="2">
    <location>
        <begin position="599"/>
        <end position="622"/>
    </location>
</feature>
<keyword evidence="2" id="KW-1133">Transmembrane helix</keyword>
<feature type="transmembrane region" description="Helical" evidence="2">
    <location>
        <begin position="672"/>
        <end position="695"/>
    </location>
</feature>
<feature type="transmembrane region" description="Helical" evidence="2">
    <location>
        <begin position="715"/>
        <end position="738"/>
    </location>
</feature>
<gene>
    <name evidence="3" type="ORF">CDCA_CDCA19G4716</name>
</gene>
<name>A0AAV9J322_CYACA</name>
<feature type="transmembrane region" description="Helical" evidence="2">
    <location>
        <begin position="984"/>
        <end position="1003"/>
    </location>
</feature>
<sequence length="1251" mass="137882">METESSRRGGHGRSQSALPLRSLRRMFSSDETTRNASAPRREDSAASSATSGGADGGRWRRRAMFRIVGAPVQFELPQGYREATGELRYAGTLMRSEMLPERPDASVSERDVSRFIRSRYRLKLQAENEGAEWENVLSFADTETVFQVLRRTEGLHSEEAYREWRLGGQRHMQERCGRTEASTSDGVDAAKNGERAPAVDDDSEPTQSKAADTPESSGVPDGGLTPDAKRVSVPADLDLAEVTAELFGPELWRCSLWRSRQQASASGSYTRISREQTFDMSDDLEVPDMAIRLAFQALTGNSHTCLLTRERLRDYMYRAGEKDLIPLVELLFDEVGSNECDLETFRHLLVADYFELASVHGGRSGADGFYVTDEDGAGPGTYFDDCDTAFEAFTGIELERDVPLSELEVMREVAESGGSVALGAGEETLLSSTGLQTTAAEDGDAADEEQAVGATRRPLRRVSVRASRAVDATTMDVAGLANEEHDVASEDAEGMTDVDTATGAIATSAAPSTSASPSGPEPATPQPSPPSAVAPTSPSSKALAWRSPTSASRGERMLHATSEYLRTQAKRMMSTGFSMARESQKVLDMVLDDGRSLGYTMLVFLFFYLTVITYAFVVIYLISVAWKCSSDLCVMVRVGYSWVTALLLSVILGLMILVPLNSINCRTSAPASAVSGAALTSVYTFVPFFVTWFLSRGGSGHSRFHGLRSVLSSKPFSALMIVTACLGFGCMLWQAYLGMVQSAFWRTRVPGFRSWGWWIRRPRFQRQSDQLLPWGRRKTLRLMREAIDFHDRMRQAEDLGDLSVFVEVKSPRESFIQFSIRRARFFWESNRLIWSDRILPEEGIVVPARIRIAQVVQVLLICAAYAGTIFLATLLVRKHWVVPGLNIVPTPWNVYASFSFGGTIALLVALAEAFMMPGTYRKIHQRYRSGRWPLDDRAFVVNKNKLHRVSFVIGISAWCSLWGYLFTAILLGGALFLLTWSRSRVIAIGLALTWTVNAVISVTKNTIGYSMLNRMVAVQLYRRRVFAFILTDIGETAWIIASGFFWLIGRIVIYLLIFAVYLGRVDTNPWNAKLSVLDGFSGAFATVALAFDAHHHPFVNRLCTLLLLRAAARRQRDTRRQQQQQSGRLPPGKVSQSAPLACVVAERLAVSNLHADGGGGAAAASGSTAGVTMPPVNTAGTYTRPVLAPVWRLLMVLALMPDMVWRRAQNRVYNAVERRTAAAAAAAAAERQSRRHLTVVTSAGDPIDIPL</sequence>
<feature type="compositionally biased region" description="Pro residues" evidence="1">
    <location>
        <begin position="519"/>
        <end position="532"/>
    </location>
</feature>